<feature type="signal peptide" evidence="1">
    <location>
        <begin position="1"/>
        <end position="22"/>
    </location>
</feature>
<evidence type="ECO:0000313" key="3">
    <source>
        <dbReference type="Proteomes" id="UP001224775"/>
    </source>
</evidence>
<dbReference type="AlphaFoldDB" id="A0AAD8Y442"/>
<accession>A0AAD8Y442</accession>
<proteinExistence type="predicted"/>
<name>A0AAD8Y442_9STRA</name>
<evidence type="ECO:0000256" key="1">
    <source>
        <dbReference type="SAM" id="SignalP"/>
    </source>
</evidence>
<dbReference type="Proteomes" id="UP001224775">
    <property type="component" value="Unassembled WGS sequence"/>
</dbReference>
<gene>
    <name evidence="2" type="ORF">QTG54_010742</name>
</gene>
<reference evidence="2" key="1">
    <citation type="submission" date="2023-06" db="EMBL/GenBank/DDBJ databases">
        <title>Survivors Of The Sea: Transcriptome response of Skeletonema marinoi to long-term dormancy.</title>
        <authorList>
            <person name="Pinder M.I.M."/>
            <person name="Kourtchenko O."/>
            <person name="Robertson E.K."/>
            <person name="Larsson T."/>
            <person name="Maumus F."/>
            <person name="Osuna-Cruz C.M."/>
            <person name="Vancaester E."/>
            <person name="Stenow R."/>
            <person name="Vandepoele K."/>
            <person name="Ploug H."/>
            <person name="Bruchert V."/>
            <person name="Godhe A."/>
            <person name="Topel M."/>
        </authorList>
    </citation>
    <scope>NUCLEOTIDE SEQUENCE</scope>
    <source>
        <strain evidence="2">R05AC</strain>
    </source>
</reference>
<evidence type="ECO:0008006" key="4">
    <source>
        <dbReference type="Google" id="ProtNLM"/>
    </source>
</evidence>
<comment type="caution">
    <text evidence="2">The sequence shown here is derived from an EMBL/GenBank/DDBJ whole genome shotgun (WGS) entry which is preliminary data.</text>
</comment>
<keyword evidence="3" id="KW-1185">Reference proteome</keyword>
<keyword evidence="1" id="KW-0732">Signal</keyword>
<dbReference type="EMBL" id="JATAAI010000020">
    <property type="protein sequence ID" value="KAK1738712.1"/>
    <property type="molecule type" value="Genomic_DNA"/>
</dbReference>
<feature type="chain" id="PRO_5042063117" description="Plant heme peroxidase family profile domain-containing protein" evidence="1">
    <location>
        <begin position="23"/>
        <end position="304"/>
    </location>
</feature>
<protein>
    <recommendedName>
        <fullName evidence="4">Plant heme peroxidase family profile domain-containing protein</fullName>
    </recommendedName>
</protein>
<sequence>MMKTSILLAGLCGSYQLSATLAFTQPRSTSIVSVQESRGATYLDARRNSQDDQDAPSLNNERRRVLFQCATSLLAAAVPSAAQAASSEIFKPNPLTNTALEKIRIWNQDEVDNIKYGGELESGSAKPGAFEQYVDLLQPIFGVKSDLDTVNELISGTDKQLTTKEEYIAMFEQVNEILSHEIFVKIQFKKAFNAFADNIYYSDPDRANLYLGGGAVPQSTQTLAYLLRNDVLTTTEDMRAETMYLLKELNKKSAGETIVVGGDGLDLDEMRKFTKIGTEGMVKYLALVPPEELDAAKLKFNATR</sequence>
<evidence type="ECO:0000313" key="2">
    <source>
        <dbReference type="EMBL" id="KAK1738712.1"/>
    </source>
</evidence>
<organism evidence="2 3">
    <name type="scientific">Skeletonema marinoi</name>
    <dbReference type="NCBI Taxonomy" id="267567"/>
    <lineage>
        <taxon>Eukaryota</taxon>
        <taxon>Sar</taxon>
        <taxon>Stramenopiles</taxon>
        <taxon>Ochrophyta</taxon>
        <taxon>Bacillariophyta</taxon>
        <taxon>Coscinodiscophyceae</taxon>
        <taxon>Thalassiosirophycidae</taxon>
        <taxon>Thalassiosirales</taxon>
        <taxon>Skeletonemataceae</taxon>
        <taxon>Skeletonema</taxon>
        <taxon>Skeletonema marinoi-dohrnii complex</taxon>
    </lineage>
</organism>